<dbReference type="SUPFAM" id="SSF50729">
    <property type="entry name" value="PH domain-like"/>
    <property type="match status" value="1"/>
</dbReference>
<dbReference type="EMBL" id="OZ021735">
    <property type="protein sequence ID" value="CAK9309428.1"/>
    <property type="molecule type" value="Genomic_DNA"/>
</dbReference>
<dbReference type="PANTHER" id="PTHR46598:SF3">
    <property type="entry name" value="OS07G0495300 PROTEIN"/>
    <property type="match status" value="1"/>
</dbReference>
<evidence type="ECO:0000313" key="6">
    <source>
        <dbReference type="Proteomes" id="UP001642487"/>
    </source>
</evidence>
<reference evidence="5 6" key="1">
    <citation type="submission" date="2024-03" db="EMBL/GenBank/DDBJ databases">
        <authorList>
            <person name="Gkanogiannis A."/>
            <person name="Becerra Lopez-Lavalle L."/>
        </authorList>
    </citation>
    <scope>NUCLEOTIDE SEQUENCE [LARGE SCALE GENOMIC DNA]</scope>
</reference>
<evidence type="ECO:0000256" key="2">
    <source>
        <dbReference type="ARBA" id="ARBA00022737"/>
    </source>
</evidence>
<dbReference type="NCBIfam" id="TIGR00756">
    <property type="entry name" value="PPR"/>
    <property type="match status" value="1"/>
</dbReference>
<dbReference type="InterPro" id="IPR002885">
    <property type="entry name" value="PPR_rpt"/>
</dbReference>
<keyword evidence="2" id="KW-0677">Repeat</keyword>
<protein>
    <recommendedName>
        <fullName evidence="4">At1g68980-like TPR repeats domain-containing protein</fullName>
    </recommendedName>
</protein>
<gene>
    <name evidence="5" type="ORF">CITCOLO1_LOCUS1005</name>
</gene>
<dbReference type="Pfam" id="PF13812">
    <property type="entry name" value="PPR_3"/>
    <property type="match status" value="1"/>
</dbReference>
<evidence type="ECO:0000256" key="3">
    <source>
        <dbReference type="PROSITE-ProRule" id="PRU00708"/>
    </source>
</evidence>
<name>A0ABP0XRN2_9ROSI</name>
<evidence type="ECO:0000259" key="4">
    <source>
        <dbReference type="Pfam" id="PF25245"/>
    </source>
</evidence>
<evidence type="ECO:0000313" key="5">
    <source>
        <dbReference type="EMBL" id="CAK9309428.1"/>
    </source>
</evidence>
<evidence type="ECO:0000256" key="1">
    <source>
        <dbReference type="ARBA" id="ARBA00007626"/>
    </source>
</evidence>
<sequence length="960" mass="110120">MALILARERLLQSRLSTIFPLKSGLVSAFQSCSLLSACSEKLIFPIFFGNRRVAELWYTKSLIPFFRCVSTSVHPTKLYWGGSSYDVLLGKLEIALKDHQIDEAWELFSDFRRLYGFPKDNVLLMLVSQLSYTSDCNRLQMACNLVLQIWKEKPVVLQLDALTKLGLGLARSQMPIPASEILRLMLQTKRLPQMELLQLVILHMVKSEVGTYLASNILVQICDCFLRQATGRNDQAKLMKPDTMLFNLVLHACVRFKLSLKGQQLVELMSQTEVVADAHTIVLIARIYDMNGQRDELKYLKTHIDQVLPSLVCHYCQFYDALLSLHFKYDDFDSAANLVLEMCRFGESPSIQKHRRNLQKSSFVPIGSRYLKDGLKIKIMPELLQRDSVLNVEVKPEFINYKNGKLVASNKTLAKLIIELRRLGETSELSKLLLQVQKGLASVGCSNLCSDVVKACICLGWLETAHDILDDVEAVGSAMDSTVYFLLLKAYYKQDMLREADVLKKQMAKVGLSISNTEDMASSTCSSKLADRISLPIIEAATHNTSLVESLVQEMKESGSISRLYKFNSSIYFFCKAKIIDDALQAYKRMQQMGIQPTVQTFANLVFGFSSLQMYRDITILWGDMKRRVQSASLVLSRDLYECLLLCFLQGGYFERVMEIVGHMEERNMYTDKGMYKSEFLMLHKNLYRSLKPSEAKTEAQKKRLEDVRAFKKWPRLLEFNLLKEFLQARCRYIRRKVQKRGDNKNNNDLHDRNAAQSLGDASLATVQDDHENVSSQELDMYLQFDMVLRDVSAFLVDGDYNWNQIFGKDTHKSSRLTDINILPVVDKFGVILKLQQIQLENLSFPSTRLAVRLPSLGFHFSPARYHRLSKILKIFQKDIENSDVPQPWNKADFEGWLSVLKRKGVGNREAEWQRRYCCLVGSYLYLIESPGSKSYNRYLRFKYSIMLIRSLSAVCTSKI</sequence>
<dbReference type="PANTHER" id="PTHR46598">
    <property type="entry name" value="BNAC05G43320D PROTEIN"/>
    <property type="match status" value="1"/>
</dbReference>
<dbReference type="InterPro" id="IPR057440">
    <property type="entry name" value="At1g68980-like_TPR"/>
</dbReference>
<dbReference type="Pfam" id="PF25245">
    <property type="entry name" value="TPR_At1g68980"/>
    <property type="match status" value="1"/>
</dbReference>
<accession>A0ABP0XRN2</accession>
<feature type="domain" description="At1g68980-like TPR repeats" evidence="4">
    <location>
        <begin position="90"/>
        <end position="206"/>
    </location>
</feature>
<organism evidence="5 6">
    <name type="scientific">Citrullus colocynthis</name>
    <name type="common">colocynth</name>
    <dbReference type="NCBI Taxonomy" id="252529"/>
    <lineage>
        <taxon>Eukaryota</taxon>
        <taxon>Viridiplantae</taxon>
        <taxon>Streptophyta</taxon>
        <taxon>Embryophyta</taxon>
        <taxon>Tracheophyta</taxon>
        <taxon>Spermatophyta</taxon>
        <taxon>Magnoliopsida</taxon>
        <taxon>eudicotyledons</taxon>
        <taxon>Gunneridae</taxon>
        <taxon>Pentapetalae</taxon>
        <taxon>rosids</taxon>
        <taxon>fabids</taxon>
        <taxon>Cucurbitales</taxon>
        <taxon>Cucurbitaceae</taxon>
        <taxon>Benincaseae</taxon>
        <taxon>Citrullus</taxon>
    </lineage>
</organism>
<feature type="repeat" description="PPR" evidence="3">
    <location>
        <begin position="563"/>
        <end position="597"/>
    </location>
</feature>
<dbReference type="PROSITE" id="PS51375">
    <property type="entry name" value="PPR"/>
    <property type="match status" value="1"/>
</dbReference>
<dbReference type="InterPro" id="IPR011990">
    <property type="entry name" value="TPR-like_helical_dom_sf"/>
</dbReference>
<keyword evidence="6" id="KW-1185">Reference proteome</keyword>
<comment type="similarity">
    <text evidence="1">Belongs to the PPR family. P subfamily.</text>
</comment>
<dbReference type="Gene3D" id="1.25.40.10">
    <property type="entry name" value="Tetratricopeptide repeat domain"/>
    <property type="match status" value="2"/>
</dbReference>
<proteinExistence type="inferred from homology"/>
<dbReference type="Proteomes" id="UP001642487">
    <property type="component" value="Chromosome 1"/>
</dbReference>